<keyword evidence="1" id="KW-0808">Transferase</keyword>
<dbReference type="AlphaFoldDB" id="A0A9E8NFG2"/>
<dbReference type="GO" id="GO:0016740">
    <property type="term" value="F:transferase activity"/>
    <property type="evidence" value="ECO:0007669"/>
    <property type="project" value="UniProtKB-KW"/>
</dbReference>
<proteinExistence type="predicted"/>
<reference evidence="1" key="1">
    <citation type="submission" date="2022-11" db="EMBL/GenBank/DDBJ databases">
        <title>Dyadobacter pollutisoli sp. nov., isolated from plastic dumped soil.</title>
        <authorList>
            <person name="Kim J.M."/>
            <person name="Kim K.R."/>
            <person name="Lee J.K."/>
            <person name="Hao L."/>
            <person name="Jeon C.O."/>
        </authorList>
    </citation>
    <scope>NUCLEOTIDE SEQUENCE</scope>
    <source>
        <strain evidence="1">U1</strain>
    </source>
</reference>
<dbReference type="Proteomes" id="UP001164653">
    <property type="component" value="Chromosome"/>
</dbReference>
<dbReference type="RefSeq" id="WP_244824640.1">
    <property type="nucleotide sequence ID" value="NZ_CP112998.1"/>
</dbReference>
<dbReference type="EMBL" id="CP112998">
    <property type="protein sequence ID" value="WAC13149.1"/>
    <property type="molecule type" value="Genomic_DNA"/>
</dbReference>
<sequence length="260" mass="30196">MIPQAYITAWRKNAPWQEDFQVEQDLVIERALMAIYSDVYLKERLAFRGGTALHKLYLAPAARYSEDIDLVQITAEPFGPVMDKLREVLSFLGDKPVRKQKQHNNTLVYRFDSEGGIPLRLKVEVNCREHHTIFGIQDVKYSMKSEWYTGEALIPSYALAELLGTKMRALYQRRKGRDLFDMWFALTQTDVDPSSIIEAWKFYMAEEDNSVTQKEFLDNLEKKIADQDFIGDMQGLLRPGLSYSITDAYEFVKTELLEKI</sequence>
<protein>
    <submittedName>
        <fullName evidence="1">Nucleotidyl transferase AbiEii/AbiGii toxin family protein</fullName>
    </submittedName>
</protein>
<dbReference type="Gene3D" id="3.10.450.620">
    <property type="entry name" value="JHP933, nucleotidyltransferase-like core domain"/>
    <property type="match status" value="1"/>
</dbReference>
<keyword evidence="2" id="KW-1185">Reference proteome</keyword>
<evidence type="ECO:0000313" key="1">
    <source>
        <dbReference type="EMBL" id="WAC13149.1"/>
    </source>
</evidence>
<gene>
    <name evidence="1" type="ORF">ON006_04125</name>
</gene>
<dbReference type="InterPro" id="IPR014942">
    <property type="entry name" value="AbiEii"/>
</dbReference>
<name>A0A9E8NFG2_9BACT</name>
<evidence type="ECO:0000313" key="2">
    <source>
        <dbReference type="Proteomes" id="UP001164653"/>
    </source>
</evidence>
<dbReference type="KEGG" id="dpf:ON006_04125"/>
<dbReference type="Pfam" id="PF08843">
    <property type="entry name" value="AbiEii"/>
    <property type="match status" value="1"/>
</dbReference>
<accession>A0A9E8NFG2</accession>
<organism evidence="1 2">
    <name type="scientific">Dyadobacter pollutisoli</name>
    <dbReference type="NCBI Taxonomy" id="2910158"/>
    <lineage>
        <taxon>Bacteria</taxon>
        <taxon>Pseudomonadati</taxon>
        <taxon>Bacteroidota</taxon>
        <taxon>Cytophagia</taxon>
        <taxon>Cytophagales</taxon>
        <taxon>Spirosomataceae</taxon>
        <taxon>Dyadobacter</taxon>
    </lineage>
</organism>